<dbReference type="EMBL" id="LVVZ01000005">
    <property type="protein sequence ID" value="OKL45473.1"/>
    <property type="molecule type" value="Genomic_DNA"/>
</dbReference>
<dbReference type="STRING" id="197461.A3843_03915"/>
<dbReference type="SUPFAM" id="SSF56935">
    <property type="entry name" value="Porins"/>
    <property type="match status" value="1"/>
</dbReference>
<sequence length="237" mass="25515">MPRTKLRTTASAFALLAAVSLPSLAFAQTPNARIAGGFGALDGDLLGLLSANYVAYLHNGFAAQFDANVGGETDYGFVGGTARLGFRQYDAGYFGLVASGSHINRPDGEIGFVGAEGQMHFGPISLDGMIGAQVFDDDGDIVGALDVSYYMTQNLRFYGGYRYIRGDDIYAAGFELRPGSFGEQGFALFGDARLRDTDDTTFLVGGRLSLSGNRTLMQENRNDYVNRNYILDELISE</sequence>
<dbReference type="RefSeq" id="WP_051268684.1">
    <property type="nucleotide sequence ID" value="NZ_LVVZ01000005.1"/>
</dbReference>
<dbReference type="AlphaFoldDB" id="A0A1U7JL56"/>
<feature type="signal peptide" evidence="1">
    <location>
        <begin position="1"/>
        <end position="27"/>
    </location>
</feature>
<evidence type="ECO:0000256" key="1">
    <source>
        <dbReference type="SAM" id="SignalP"/>
    </source>
</evidence>
<protein>
    <recommendedName>
        <fullName evidence="4">Porin domain-containing protein</fullName>
    </recommendedName>
</protein>
<evidence type="ECO:0000313" key="3">
    <source>
        <dbReference type="Proteomes" id="UP000185783"/>
    </source>
</evidence>
<keyword evidence="1" id="KW-0732">Signal</keyword>
<name>A0A1U7JL56_9HYPH</name>
<comment type="caution">
    <text evidence="2">The sequence shown here is derived from an EMBL/GenBank/DDBJ whole genome shotgun (WGS) entry which is preliminary data.</text>
</comment>
<proteinExistence type="predicted"/>
<dbReference type="OrthoDB" id="7831923at2"/>
<dbReference type="Proteomes" id="UP000185783">
    <property type="component" value="Unassembled WGS sequence"/>
</dbReference>
<evidence type="ECO:0000313" key="2">
    <source>
        <dbReference type="EMBL" id="OKL45473.1"/>
    </source>
</evidence>
<reference evidence="2 3" key="1">
    <citation type="submission" date="2016-03" db="EMBL/GenBank/DDBJ databases">
        <title>Genome sequence of Nesiotobacter sp. nov., a moderately halophilic alphaproteobacterium isolated from the Yellow Sea, China.</title>
        <authorList>
            <person name="Zhang G."/>
            <person name="Zhang R."/>
        </authorList>
    </citation>
    <scope>NUCLEOTIDE SEQUENCE [LARGE SCALE GENOMIC DNA]</scope>
    <source>
        <strain evidence="2 3">WB1-6</strain>
    </source>
</reference>
<organism evidence="2 3">
    <name type="scientific">Pseudovibrio exalbescens</name>
    <dbReference type="NCBI Taxonomy" id="197461"/>
    <lineage>
        <taxon>Bacteria</taxon>
        <taxon>Pseudomonadati</taxon>
        <taxon>Pseudomonadota</taxon>
        <taxon>Alphaproteobacteria</taxon>
        <taxon>Hyphomicrobiales</taxon>
        <taxon>Stappiaceae</taxon>
        <taxon>Pseudovibrio</taxon>
    </lineage>
</organism>
<feature type="chain" id="PRO_5010546650" description="Porin domain-containing protein" evidence="1">
    <location>
        <begin position="28"/>
        <end position="237"/>
    </location>
</feature>
<gene>
    <name evidence="2" type="ORF">A3843_03915</name>
</gene>
<evidence type="ECO:0008006" key="4">
    <source>
        <dbReference type="Google" id="ProtNLM"/>
    </source>
</evidence>
<keyword evidence="3" id="KW-1185">Reference proteome</keyword>
<accession>A0A1U7JL56</accession>